<comment type="caution">
    <text evidence="1">The sequence shown here is derived from an EMBL/GenBank/DDBJ whole genome shotgun (WGS) entry which is preliminary data.</text>
</comment>
<dbReference type="AlphaFoldDB" id="X1VME3"/>
<dbReference type="EMBL" id="BARW01040824">
    <property type="protein sequence ID" value="GAJ20727.1"/>
    <property type="molecule type" value="Genomic_DNA"/>
</dbReference>
<proteinExistence type="predicted"/>
<gene>
    <name evidence="1" type="ORF">S12H4_61480</name>
</gene>
<evidence type="ECO:0000313" key="1">
    <source>
        <dbReference type="EMBL" id="GAJ20727.1"/>
    </source>
</evidence>
<accession>X1VME3</accession>
<feature type="non-terminal residue" evidence="1">
    <location>
        <position position="1"/>
    </location>
</feature>
<name>X1VME3_9ZZZZ</name>
<organism evidence="1">
    <name type="scientific">marine sediment metagenome</name>
    <dbReference type="NCBI Taxonomy" id="412755"/>
    <lineage>
        <taxon>unclassified sequences</taxon>
        <taxon>metagenomes</taxon>
        <taxon>ecological metagenomes</taxon>
    </lineage>
</organism>
<sequence length="29" mass="3536">RYTINTMEYKYSRNKEEAQTFFARNSLSS</sequence>
<reference evidence="1" key="1">
    <citation type="journal article" date="2014" name="Front. Microbiol.">
        <title>High frequency of phylogenetically diverse reductive dehalogenase-homologous genes in deep subseafloor sedimentary metagenomes.</title>
        <authorList>
            <person name="Kawai M."/>
            <person name="Futagami T."/>
            <person name="Toyoda A."/>
            <person name="Takaki Y."/>
            <person name="Nishi S."/>
            <person name="Hori S."/>
            <person name="Arai W."/>
            <person name="Tsubouchi T."/>
            <person name="Morono Y."/>
            <person name="Uchiyama I."/>
            <person name="Ito T."/>
            <person name="Fujiyama A."/>
            <person name="Inagaki F."/>
            <person name="Takami H."/>
        </authorList>
    </citation>
    <scope>NUCLEOTIDE SEQUENCE</scope>
    <source>
        <strain evidence="1">Expedition CK06-06</strain>
    </source>
</reference>
<protein>
    <submittedName>
        <fullName evidence="1">Uncharacterized protein</fullName>
    </submittedName>
</protein>